<organism evidence="2 3">
    <name type="scientific">Streptomyces roseoverticillatus</name>
    <dbReference type="NCBI Taxonomy" id="66429"/>
    <lineage>
        <taxon>Bacteria</taxon>
        <taxon>Bacillati</taxon>
        <taxon>Actinomycetota</taxon>
        <taxon>Actinomycetes</taxon>
        <taxon>Kitasatosporales</taxon>
        <taxon>Streptomycetaceae</taxon>
        <taxon>Streptomyces</taxon>
    </lineage>
</organism>
<reference evidence="2 3" key="1">
    <citation type="submission" date="2024-06" db="EMBL/GenBank/DDBJ databases">
        <title>The Natural Products Discovery Center: Release of the First 8490 Sequenced Strains for Exploring Actinobacteria Biosynthetic Diversity.</title>
        <authorList>
            <person name="Kalkreuter E."/>
            <person name="Kautsar S.A."/>
            <person name="Yang D."/>
            <person name="Bader C.D."/>
            <person name="Teijaro C.N."/>
            <person name="Fluegel L."/>
            <person name="Davis C.M."/>
            <person name="Simpson J.R."/>
            <person name="Lauterbach L."/>
            <person name="Steele A.D."/>
            <person name="Gui C."/>
            <person name="Meng S."/>
            <person name="Li G."/>
            <person name="Viehrig K."/>
            <person name="Ye F."/>
            <person name="Su P."/>
            <person name="Kiefer A.F."/>
            <person name="Nichols A."/>
            <person name="Cepeda A.J."/>
            <person name="Yan W."/>
            <person name="Fan B."/>
            <person name="Jiang Y."/>
            <person name="Adhikari A."/>
            <person name="Zheng C.-J."/>
            <person name="Schuster L."/>
            <person name="Cowan T.M."/>
            <person name="Smanski M.J."/>
            <person name="Chevrette M.G."/>
            <person name="De Carvalho L.P.S."/>
            <person name="Shen B."/>
        </authorList>
    </citation>
    <scope>NUCLEOTIDE SEQUENCE [LARGE SCALE GENOMIC DNA]</scope>
    <source>
        <strain evidence="2 3">NPDC053791</strain>
    </source>
</reference>
<dbReference type="RefSeq" id="WP_366089749.1">
    <property type="nucleotide sequence ID" value="NZ_JBFASG010000032.1"/>
</dbReference>
<proteinExistence type="predicted"/>
<feature type="chain" id="PRO_5045650731" description="SH3b domain-containing protein" evidence="1">
    <location>
        <begin position="24"/>
        <end position="118"/>
    </location>
</feature>
<accession>A0ABV3J0Z1</accession>
<dbReference type="Gene3D" id="2.30.30.40">
    <property type="entry name" value="SH3 Domains"/>
    <property type="match status" value="1"/>
</dbReference>
<gene>
    <name evidence="2" type="ORF">AB0L03_26435</name>
</gene>
<dbReference type="Proteomes" id="UP001552479">
    <property type="component" value="Unassembled WGS sequence"/>
</dbReference>
<keyword evidence="1" id="KW-0732">Signal</keyword>
<name>A0ABV3J0Z1_9ACTN</name>
<dbReference type="EMBL" id="JBFASG010000032">
    <property type="protein sequence ID" value="MEV4926322.1"/>
    <property type="molecule type" value="Genomic_DNA"/>
</dbReference>
<protein>
    <recommendedName>
        <fullName evidence="4">SH3b domain-containing protein</fullName>
    </recommendedName>
</protein>
<sequence>MHIRKLAATAVTAAVLAGGTVLTGGVATADARVSAASSCSYGTLTALESVKIRTDRKLNATAVGLLPKGKSGRGCDSTGTGLGGQSYNLCGKKDYSWVLLSYGGHEGWVPSACIKQWR</sequence>
<evidence type="ECO:0000256" key="1">
    <source>
        <dbReference type="SAM" id="SignalP"/>
    </source>
</evidence>
<comment type="caution">
    <text evidence="2">The sequence shown here is derived from an EMBL/GenBank/DDBJ whole genome shotgun (WGS) entry which is preliminary data.</text>
</comment>
<keyword evidence="3" id="KW-1185">Reference proteome</keyword>
<evidence type="ECO:0000313" key="3">
    <source>
        <dbReference type="Proteomes" id="UP001552479"/>
    </source>
</evidence>
<feature type="signal peptide" evidence="1">
    <location>
        <begin position="1"/>
        <end position="23"/>
    </location>
</feature>
<evidence type="ECO:0008006" key="4">
    <source>
        <dbReference type="Google" id="ProtNLM"/>
    </source>
</evidence>
<evidence type="ECO:0000313" key="2">
    <source>
        <dbReference type="EMBL" id="MEV4926322.1"/>
    </source>
</evidence>